<feature type="compositionally biased region" description="Low complexity" evidence="1">
    <location>
        <begin position="89"/>
        <end position="126"/>
    </location>
</feature>
<dbReference type="Proteomes" id="UP001596435">
    <property type="component" value="Unassembled WGS sequence"/>
</dbReference>
<organism evidence="2 3">
    <name type="scientific">Kitasatospora paranensis</name>
    <dbReference type="NCBI Taxonomy" id="258053"/>
    <lineage>
        <taxon>Bacteria</taxon>
        <taxon>Bacillati</taxon>
        <taxon>Actinomycetota</taxon>
        <taxon>Actinomycetes</taxon>
        <taxon>Kitasatosporales</taxon>
        <taxon>Streptomycetaceae</taxon>
        <taxon>Kitasatospora</taxon>
    </lineage>
</organism>
<name>A0ABW2FRV3_9ACTN</name>
<feature type="region of interest" description="Disordered" evidence="1">
    <location>
        <begin position="81"/>
        <end position="132"/>
    </location>
</feature>
<evidence type="ECO:0000256" key="1">
    <source>
        <dbReference type="SAM" id="MobiDB-lite"/>
    </source>
</evidence>
<sequence>MTAPENAPPVMPEPDPDVVPAPLPGEPAAAGAGTPDGGPAGGPTGAPAGVGRMPRALSVALATAGLLAVTAASATVTVAVGRPDGTPRAVAAAPSATASASASPSGAAASPSAAASSAAPAPAPSSTVHGTVSGGIHGGDLRYFLLPMPAGAESYGSADGTTLSTKDVAAQFSNADEMPSILSSYGYRDDAAERRYRTVDGSSEVHVRLLRFKSRQMAKAFADGSKYSSAHPFDIDGDSSAQGYMMKPEQEAWTGEMVGISFSGDIEYEVTVDVKGTPDKALLVDAMRRQRERLASGG</sequence>
<evidence type="ECO:0008006" key="4">
    <source>
        <dbReference type="Google" id="ProtNLM"/>
    </source>
</evidence>
<evidence type="ECO:0000313" key="3">
    <source>
        <dbReference type="Proteomes" id="UP001596435"/>
    </source>
</evidence>
<gene>
    <name evidence="2" type="ORF">ACFQMG_04605</name>
</gene>
<feature type="compositionally biased region" description="Pro residues" evidence="1">
    <location>
        <begin position="1"/>
        <end position="25"/>
    </location>
</feature>
<evidence type="ECO:0000313" key="2">
    <source>
        <dbReference type="EMBL" id="MFC7178842.1"/>
    </source>
</evidence>
<proteinExistence type="predicted"/>
<comment type="caution">
    <text evidence="2">The sequence shown here is derived from an EMBL/GenBank/DDBJ whole genome shotgun (WGS) entry which is preliminary data.</text>
</comment>
<protein>
    <recommendedName>
        <fullName evidence="4">Secreted protein</fullName>
    </recommendedName>
</protein>
<dbReference type="EMBL" id="JBHTAJ010000006">
    <property type="protein sequence ID" value="MFC7178842.1"/>
    <property type="molecule type" value="Genomic_DNA"/>
</dbReference>
<keyword evidence="3" id="KW-1185">Reference proteome</keyword>
<feature type="compositionally biased region" description="Gly residues" evidence="1">
    <location>
        <begin position="34"/>
        <end position="44"/>
    </location>
</feature>
<feature type="region of interest" description="Disordered" evidence="1">
    <location>
        <begin position="1"/>
        <end position="49"/>
    </location>
</feature>
<dbReference type="RefSeq" id="WP_345706880.1">
    <property type="nucleotide sequence ID" value="NZ_BAABKV010000001.1"/>
</dbReference>
<reference evidence="3" key="1">
    <citation type="journal article" date="2019" name="Int. J. Syst. Evol. Microbiol.">
        <title>The Global Catalogue of Microorganisms (GCM) 10K type strain sequencing project: providing services to taxonomists for standard genome sequencing and annotation.</title>
        <authorList>
            <consortium name="The Broad Institute Genomics Platform"/>
            <consortium name="The Broad Institute Genome Sequencing Center for Infectious Disease"/>
            <person name="Wu L."/>
            <person name="Ma J."/>
        </authorList>
    </citation>
    <scope>NUCLEOTIDE SEQUENCE [LARGE SCALE GENOMIC DNA]</scope>
    <source>
        <strain evidence="3">CGMCC 1.12859</strain>
    </source>
</reference>
<accession>A0ABW2FRV3</accession>